<feature type="region of interest" description="Disordered" evidence="1">
    <location>
        <begin position="16"/>
        <end position="65"/>
    </location>
</feature>
<evidence type="ECO:0000313" key="2">
    <source>
        <dbReference type="EMBL" id="CAG5097826.1"/>
    </source>
</evidence>
<evidence type="ECO:0000256" key="1">
    <source>
        <dbReference type="SAM" id="MobiDB-lite"/>
    </source>
</evidence>
<accession>A0ABN7SCQ8</accession>
<reference evidence="2 3" key="1">
    <citation type="submission" date="2021-04" db="EMBL/GenBank/DDBJ databases">
        <authorList>
            <person name="Bliznina A."/>
        </authorList>
    </citation>
    <scope>NUCLEOTIDE SEQUENCE [LARGE SCALE GENOMIC DNA]</scope>
</reference>
<dbReference type="EMBL" id="OU015569">
    <property type="protein sequence ID" value="CAG5097826.1"/>
    <property type="molecule type" value="Genomic_DNA"/>
</dbReference>
<feature type="compositionally biased region" description="Low complexity" evidence="1">
    <location>
        <begin position="179"/>
        <end position="190"/>
    </location>
</feature>
<protein>
    <submittedName>
        <fullName evidence="2">Oidioi.mRNA.OKI2018_I69.XSR.g15249.t1.cds</fullName>
    </submittedName>
</protein>
<dbReference type="Proteomes" id="UP001158576">
    <property type="component" value="Chromosome XSR"/>
</dbReference>
<feature type="region of interest" description="Disordered" evidence="1">
    <location>
        <begin position="136"/>
        <end position="156"/>
    </location>
</feature>
<feature type="region of interest" description="Disordered" evidence="1">
    <location>
        <begin position="271"/>
        <end position="299"/>
    </location>
</feature>
<gene>
    <name evidence="2" type="ORF">OKIOD_LOCUS6807</name>
</gene>
<feature type="compositionally biased region" description="Basic and acidic residues" evidence="1">
    <location>
        <begin position="26"/>
        <end position="42"/>
    </location>
</feature>
<keyword evidence="3" id="KW-1185">Reference proteome</keyword>
<name>A0ABN7SCQ8_OIKDI</name>
<proteinExistence type="predicted"/>
<organism evidence="2 3">
    <name type="scientific">Oikopleura dioica</name>
    <name type="common">Tunicate</name>
    <dbReference type="NCBI Taxonomy" id="34765"/>
    <lineage>
        <taxon>Eukaryota</taxon>
        <taxon>Metazoa</taxon>
        <taxon>Chordata</taxon>
        <taxon>Tunicata</taxon>
        <taxon>Appendicularia</taxon>
        <taxon>Copelata</taxon>
        <taxon>Oikopleuridae</taxon>
        <taxon>Oikopleura</taxon>
    </lineage>
</organism>
<feature type="compositionally biased region" description="Acidic residues" evidence="1">
    <location>
        <begin position="271"/>
        <end position="286"/>
    </location>
</feature>
<evidence type="ECO:0000313" key="3">
    <source>
        <dbReference type="Proteomes" id="UP001158576"/>
    </source>
</evidence>
<feature type="region of interest" description="Disordered" evidence="1">
    <location>
        <begin position="179"/>
        <end position="210"/>
    </location>
</feature>
<sequence>MGSGVSLDKVQEPVSVEFPSISSKRHSLDTSQRRRAPIEKPVSRQKTLSEVEFPPPPSEFFNSKIPAPSRLQSERIQVSSRTGSNCSINPSLAVPTIGPNFCQTGLYRNSTVSSRASTSHTLKTARVQQKRTINCESVSSLNLPPPPPILTQSRGSRAQCESRLLSKRGETLPSIAITQRTRVQSSRVSSLPKRENSARSSKSVPNANAKADIHKELLKKASFRQQLTTEDIETKIQEQKDKRKGSLRHDDQTLIGILNQGIERVRKAVDNEADEEDSGYLDDWGTEQERSPTISDGVSPLISPSYNQIRLANQKAYEEVEKAKLYGNGNIMEGKKLCVNNKFVGLFLTKLPNSIKFHPCKSIDLMKMEEKRRNIDRLLSDTPTSDAPAMSIKTVSSMPTRSVKVEDELLDAVEERVRKVLQDWSIDQHQKSGTLPSIKQSLVVKYDYSKTFSRSIYPRQRKSSLSDEETLLDSDLESLRSWTFSERSNHSNGQGGTRIISYRPINKHSRILASMHSVGEAAYYRNIHL</sequence>